<gene>
    <name evidence="3" type="primary">LOC109722372</name>
</gene>
<evidence type="ECO:0000313" key="2">
    <source>
        <dbReference type="Proteomes" id="UP000515123"/>
    </source>
</evidence>
<dbReference type="Proteomes" id="UP000515123">
    <property type="component" value="Linkage group 1"/>
</dbReference>
<dbReference type="AlphaFoldDB" id="A0A6P5GIV0"/>
<evidence type="ECO:0000313" key="3">
    <source>
        <dbReference type="RefSeq" id="XP_020106013.1"/>
    </source>
</evidence>
<protein>
    <submittedName>
        <fullName evidence="3">Uncharacterized protein LOC109722372</fullName>
    </submittedName>
</protein>
<dbReference type="PANTHER" id="PTHR37197:SF2">
    <property type="entry name" value="F19K23.17 PROTEIN"/>
    <property type="match status" value="1"/>
</dbReference>
<dbReference type="Pfam" id="PF25286">
    <property type="entry name" value="DUF7876"/>
    <property type="match status" value="1"/>
</dbReference>
<reference evidence="3" key="2">
    <citation type="submission" date="2025-08" db="UniProtKB">
        <authorList>
            <consortium name="RefSeq"/>
        </authorList>
    </citation>
    <scope>IDENTIFICATION</scope>
    <source>
        <tissue evidence="3">Leaf</tissue>
    </source>
</reference>
<feature type="domain" description="DUF7876" evidence="1">
    <location>
        <begin position="90"/>
        <end position="277"/>
    </location>
</feature>
<dbReference type="Gramene" id="Aco009681.1.mrna1">
    <property type="protein sequence ID" value="Aco009681.1.mrna1"/>
    <property type="gene ID" value="Aco009681.1.path1"/>
</dbReference>
<dbReference type="InterPro" id="IPR057198">
    <property type="entry name" value="DUF7876"/>
</dbReference>
<sequence length="279" mass="31672">MLTLYASSSLWSLWIDREPKPFVQNFPASITHANVTSGKVACISSESQYVLKLHSELCSKYNFTRLRTTHRSCSPKEIRIKNWLLRFHINASSDEDFRSSRNIAISLFRRYRNAIDRGGGDNLKEFITAGVNAYALGCTDEGLRKELMDLKDSGVEIEGLQTYGGGTSLKFKVLYEEVHECILWLSIVFITILCTPQPTVVRWSSMSPVSSEVLHQWKGFCALIANAYYMRGMAWLPVKTLQLEQMAVMASVEEPSLVACRMRLVFNTLEVVSPQWPKV</sequence>
<organism evidence="2 3">
    <name type="scientific">Ananas comosus</name>
    <name type="common">Pineapple</name>
    <name type="synonym">Ananas ananas</name>
    <dbReference type="NCBI Taxonomy" id="4615"/>
    <lineage>
        <taxon>Eukaryota</taxon>
        <taxon>Viridiplantae</taxon>
        <taxon>Streptophyta</taxon>
        <taxon>Embryophyta</taxon>
        <taxon>Tracheophyta</taxon>
        <taxon>Spermatophyta</taxon>
        <taxon>Magnoliopsida</taxon>
        <taxon>Liliopsida</taxon>
        <taxon>Poales</taxon>
        <taxon>Bromeliaceae</taxon>
        <taxon>Bromelioideae</taxon>
        <taxon>Ananas</taxon>
    </lineage>
</organism>
<reference evidence="2" key="1">
    <citation type="journal article" date="2015" name="Nat. Genet.">
        <title>The pineapple genome and the evolution of CAM photosynthesis.</title>
        <authorList>
            <person name="Ming R."/>
            <person name="VanBuren R."/>
            <person name="Wai C.M."/>
            <person name="Tang H."/>
            <person name="Schatz M.C."/>
            <person name="Bowers J.E."/>
            <person name="Lyons E."/>
            <person name="Wang M.L."/>
            <person name="Chen J."/>
            <person name="Biggers E."/>
            <person name="Zhang J."/>
            <person name="Huang L."/>
            <person name="Zhang L."/>
            <person name="Miao W."/>
            <person name="Zhang J."/>
            <person name="Ye Z."/>
            <person name="Miao C."/>
            <person name="Lin Z."/>
            <person name="Wang H."/>
            <person name="Zhou H."/>
            <person name="Yim W.C."/>
            <person name="Priest H.D."/>
            <person name="Zheng C."/>
            <person name="Woodhouse M."/>
            <person name="Edger P.P."/>
            <person name="Guyot R."/>
            <person name="Guo H.B."/>
            <person name="Guo H."/>
            <person name="Zheng G."/>
            <person name="Singh R."/>
            <person name="Sharma A."/>
            <person name="Min X."/>
            <person name="Zheng Y."/>
            <person name="Lee H."/>
            <person name="Gurtowski J."/>
            <person name="Sedlazeck F.J."/>
            <person name="Harkess A."/>
            <person name="McKain M.R."/>
            <person name="Liao Z."/>
            <person name="Fang J."/>
            <person name="Liu J."/>
            <person name="Zhang X."/>
            <person name="Zhang Q."/>
            <person name="Hu W."/>
            <person name="Qin Y."/>
            <person name="Wang K."/>
            <person name="Chen L.Y."/>
            <person name="Shirley N."/>
            <person name="Lin Y.R."/>
            <person name="Liu L.Y."/>
            <person name="Hernandez A.G."/>
            <person name="Wright C.L."/>
            <person name="Bulone V."/>
            <person name="Tuskan G.A."/>
            <person name="Heath K."/>
            <person name="Zee F."/>
            <person name="Moore P.H."/>
            <person name="Sunkar R."/>
            <person name="Leebens-Mack J.H."/>
            <person name="Mockler T."/>
            <person name="Bennetzen J.L."/>
            <person name="Freeling M."/>
            <person name="Sankoff D."/>
            <person name="Paterson A.H."/>
            <person name="Zhu X."/>
            <person name="Yang X."/>
            <person name="Smith J.A."/>
            <person name="Cushman J.C."/>
            <person name="Paull R.E."/>
            <person name="Yu Q."/>
        </authorList>
    </citation>
    <scope>NUCLEOTIDE SEQUENCE [LARGE SCALE GENOMIC DNA]</scope>
    <source>
        <strain evidence="2">cv. F153</strain>
    </source>
</reference>
<dbReference type="RefSeq" id="XP_020106013.1">
    <property type="nucleotide sequence ID" value="XM_020250424.1"/>
</dbReference>
<dbReference type="OrthoDB" id="566476at2759"/>
<name>A0A6P5GIV0_ANACO</name>
<dbReference type="PANTHER" id="PTHR37197">
    <property type="entry name" value="F19K23.17 PROTEIN"/>
    <property type="match status" value="1"/>
</dbReference>
<proteinExistence type="predicted"/>
<dbReference type="GeneID" id="109722372"/>
<accession>A0A6P5GIV0</accession>
<keyword evidence="2" id="KW-1185">Reference proteome</keyword>
<evidence type="ECO:0000259" key="1">
    <source>
        <dbReference type="Pfam" id="PF25286"/>
    </source>
</evidence>